<name>A0A1V3IFG0_9PAST</name>
<evidence type="ECO:0000313" key="1">
    <source>
        <dbReference type="EMBL" id="OOF39069.1"/>
    </source>
</evidence>
<dbReference type="RefSeq" id="WP_077494284.1">
    <property type="nucleotide sequence ID" value="NZ_MLHG01000047.1"/>
</dbReference>
<comment type="caution">
    <text evidence="1">The sequence shown here is derived from an EMBL/GenBank/DDBJ whole genome shotgun (WGS) entry which is preliminary data.</text>
</comment>
<proteinExistence type="predicted"/>
<organism evidence="1 2">
    <name type="scientific">Rodentibacter mrazii</name>
    <dbReference type="NCBI Taxonomy" id="1908257"/>
    <lineage>
        <taxon>Bacteria</taxon>
        <taxon>Pseudomonadati</taxon>
        <taxon>Pseudomonadota</taxon>
        <taxon>Gammaproteobacteria</taxon>
        <taxon>Pasteurellales</taxon>
        <taxon>Pasteurellaceae</taxon>
        <taxon>Rodentibacter</taxon>
    </lineage>
</organism>
<dbReference type="Proteomes" id="UP000189426">
    <property type="component" value="Unassembled WGS sequence"/>
</dbReference>
<gene>
    <name evidence="1" type="ORF">BKK47_07580</name>
</gene>
<keyword evidence="2" id="KW-1185">Reference proteome</keyword>
<reference evidence="1 2" key="1">
    <citation type="submission" date="2016-10" db="EMBL/GenBank/DDBJ databases">
        <title>Rodentibacter gen. nov. and new species.</title>
        <authorList>
            <person name="Christensen H."/>
        </authorList>
    </citation>
    <scope>NUCLEOTIDE SEQUENCE [LARGE SCALE GENOMIC DNA]</scope>
    <source>
        <strain evidence="1 2">Ppn418</strain>
    </source>
</reference>
<evidence type="ECO:0000313" key="2">
    <source>
        <dbReference type="Proteomes" id="UP000189426"/>
    </source>
</evidence>
<dbReference type="AlphaFoldDB" id="A0A1V3IFG0"/>
<accession>A0A1V3IFG0</accession>
<sequence>MADNRFKCPKCGADLEDLWDGEPVSVFIGEWSEDRFRCNGHLIKPVPYPQASEQSAVNRTKSCGYFGLEVLGVECQE</sequence>
<dbReference type="EMBL" id="MLHG01000047">
    <property type="protein sequence ID" value="OOF39069.1"/>
    <property type="molecule type" value="Genomic_DNA"/>
</dbReference>
<protein>
    <submittedName>
        <fullName evidence="1">Uncharacterized protein</fullName>
    </submittedName>
</protein>
<dbReference type="STRING" id="1908257.BKK47_07580"/>